<reference evidence="1 2" key="1">
    <citation type="submission" date="2020-01" db="EMBL/GenBank/DDBJ databases">
        <title>Polyphasic characterisation and genomic insights into a novel alkali tolerant bacterium VR-M41.</title>
        <authorList>
            <person name="Vemuluri V.R."/>
        </authorList>
    </citation>
    <scope>NUCLEOTIDE SEQUENCE [LARGE SCALE GENOMIC DNA]</scope>
    <source>
        <strain evidence="1 2">VR-M41</strain>
    </source>
</reference>
<dbReference type="RefSeq" id="WP_166272824.1">
    <property type="nucleotide sequence ID" value="NZ_JAAFGS010000001.1"/>
</dbReference>
<keyword evidence="2" id="KW-1185">Reference proteome</keyword>
<protein>
    <submittedName>
        <fullName evidence="1">DUF4279 domain-containing protein</fullName>
    </submittedName>
</protein>
<proteinExistence type="predicted"/>
<accession>A0ABX0F2G8</accession>
<name>A0ABX0F2G8_9BACL</name>
<comment type="caution">
    <text evidence="1">The sequence shown here is derived from an EMBL/GenBank/DDBJ whole genome shotgun (WGS) entry which is preliminary data.</text>
</comment>
<evidence type="ECO:0000313" key="1">
    <source>
        <dbReference type="EMBL" id="NGZ74563.1"/>
    </source>
</evidence>
<sequence length="225" mass="25369">MSLENEKRMEAIRKAALREASEQSLAVSRQLLGHQELERENGVPVIAGILEEPGERVAAVYFPVKEERYFFVVYVDTEPEVSLRFAGMDSGSRVYCRIVSETLDLPELLRLIPLEPNKTWQKGTRVSERSEALRSFSGMAIEPDRRLYIEAERKLERLLEVLETRASAFPLSGDSTAHVQIAYYGYKEQMGGVHLSTALMSRLAALGLELDLDLYAGGPDLFEED</sequence>
<dbReference type="Proteomes" id="UP000800303">
    <property type="component" value="Unassembled WGS sequence"/>
</dbReference>
<organism evidence="1 2">
    <name type="scientific">Saccharibacillus alkalitolerans</name>
    <dbReference type="NCBI Taxonomy" id="2705290"/>
    <lineage>
        <taxon>Bacteria</taxon>
        <taxon>Bacillati</taxon>
        <taxon>Bacillota</taxon>
        <taxon>Bacilli</taxon>
        <taxon>Bacillales</taxon>
        <taxon>Paenibacillaceae</taxon>
        <taxon>Saccharibacillus</taxon>
    </lineage>
</organism>
<evidence type="ECO:0000313" key="2">
    <source>
        <dbReference type="Proteomes" id="UP000800303"/>
    </source>
</evidence>
<dbReference type="InterPro" id="IPR025459">
    <property type="entry name" value="DUF4279"/>
</dbReference>
<gene>
    <name evidence="1" type="ORF">GYN08_04475</name>
</gene>
<dbReference type="EMBL" id="JAAFGS010000001">
    <property type="protein sequence ID" value="NGZ74563.1"/>
    <property type="molecule type" value="Genomic_DNA"/>
</dbReference>
<dbReference type="Pfam" id="PF14106">
    <property type="entry name" value="DUF4279"/>
    <property type="match status" value="1"/>
</dbReference>